<evidence type="ECO:0000313" key="2">
    <source>
        <dbReference type="EMBL" id="UOE76847.1"/>
    </source>
</evidence>
<keyword evidence="1" id="KW-0472">Membrane</keyword>
<dbReference type="InterPro" id="IPR052536">
    <property type="entry name" value="ABC-4_Integral_Memb_Prot"/>
</dbReference>
<evidence type="ECO:0000313" key="3">
    <source>
        <dbReference type="Proteomes" id="UP001058458"/>
    </source>
</evidence>
<dbReference type="Proteomes" id="UP001058458">
    <property type="component" value="Chromosome"/>
</dbReference>
<dbReference type="AlphaFoldDB" id="A0AB38R2A4"/>
<dbReference type="PANTHER" id="PTHR46795:SF1">
    <property type="entry name" value="ABC TRANSPORTER PERMEASE PROTEIN"/>
    <property type="match status" value="1"/>
</dbReference>
<gene>
    <name evidence="2" type="ORF">IMI45_02850</name>
</gene>
<protein>
    <submittedName>
        <fullName evidence="2">Uncharacterized protein</fullName>
    </submittedName>
</protein>
<name>A0AB38R2A4_PARTM</name>
<accession>A0AB38R2A4</accession>
<proteinExistence type="predicted"/>
<organism evidence="2 3">
    <name type="scientific">Parageobacillus thermoglucosidasius</name>
    <name type="common">Geobacillus thermoglucosidasius</name>
    <dbReference type="NCBI Taxonomy" id="1426"/>
    <lineage>
        <taxon>Bacteria</taxon>
        <taxon>Bacillati</taxon>
        <taxon>Bacillota</taxon>
        <taxon>Bacilli</taxon>
        <taxon>Bacillales</taxon>
        <taxon>Anoxybacillaceae</taxon>
        <taxon>Parageobacillus</taxon>
    </lineage>
</organism>
<reference evidence="2" key="1">
    <citation type="submission" date="2020-10" db="EMBL/GenBank/DDBJ databases">
        <authorList>
            <person name="Delgado J.A."/>
            <person name="Gonzalez J.M."/>
        </authorList>
    </citation>
    <scope>NUCLEOTIDE SEQUENCE</scope>
    <source>
        <strain evidence="2">23.6</strain>
    </source>
</reference>
<keyword evidence="1" id="KW-1133">Transmembrane helix</keyword>
<evidence type="ECO:0000256" key="1">
    <source>
        <dbReference type="SAM" id="Phobius"/>
    </source>
</evidence>
<sequence>MEQDSKQYEALSKLGLTLKEMKQIAAKQVAILFFIPFSVAAVHAGFAFKMLQNRCPAPLSRQACLSLSFFSLFNLATIS</sequence>
<keyword evidence="1" id="KW-0812">Transmembrane</keyword>
<feature type="transmembrane region" description="Helical" evidence="1">
    <location>
        <begin position="29"/>
        <end position="48"/>
    </location>
</feature>
<dbReference type="PANTHER" id="PTHR46795">
    <property type="entry name" value="ABC TRANSPORTER PERMEASE-RELATED-RELATED"/>
    <property type="match status" value="1"/>
</dbReference>
<dbReference type="EMBL" id="CP063414">
    <property type="protein sequence ID" value="UOE76847.1"/>
    <property type="molecule type" value="Genomic_DNA"/>
</dbReference>
<dbReference type="RefSeq" id="WP_125010510.1">
    <property type="nucleotide sequence ID" value="NZ_BHZK01000001.1"/>
</dbReference>